<evidence type="ECO:0000256" key="10">
    <source>
        <dbReference type="ARBA" id="ARBA00093656"/>
    </source>
</evidence>
<reference evidence="12" key="2">
    <citation type="submission" date="2023-05" db="EMBL/GenBank/DDBJ databases">
        <authorList>
            <person name="Schelkunov M.I."/>
        </authorList>
    </citation>
    <scope>NUCLEOTIDE SEQUENCE</scope>
    <source>
        <strain evidence="12">Hsosn_3</strain>
        <tissue evidence="12">Leaf</tissue>
    </source>
</reference>
<dbReference type="GO" id="GO:0003723">
    <property type="term" value="F:RNA binding"/>
    <property type="evidence" value="ECO:0007669"/>
    <property type="project" value="UniProtKB-KW"/>
</dbReference>
<evidence type="ECO:0000256" key="1">
    <source>
        <dbReference type="ARBA" id="ARBA00022603"/>
    </source>
</evidence>
<comment type="caution">
    <text evidence="12">The sequence shown here is derived from an EMBL/GenBank/DDBJ whole genome shotgun (WGS) entry which is preliminary data.</text>
</comment>
<keyword evidence="2" id="KW-0808">Transferase</keyword>
<evidence type="ECO:0000256" key="9">
    <source>
        <dbReference type="ARBA" id="ARBA00093636"/>
    </source>
</evidence>
<keyword evidence="3" id="KW-0949">S-adenosyl-L-methionine</keyword>
<dbReference type="Proteomes" id="UP001237642">
    <property type="component" value="Unassembled WGS sequence"/>
</dbReference>
<dbReference type="CDD" id="cd18091">
    <property type="entry name" value="SpoU-like_TRM3-like"/>
    <property type="match status" value="1"/>
</dbReference>
<dbReference type="EMBL" id="JAUIZM010000011">
    <property type="protein sequence ID" value="KAK1356468.1"/>
    <property type="molecule type" value="Genomic_DNA"/>
</dbReference>
<evidence type="ECO:0000313" key="13">
    <source>
        <dbReference type="Proteomes" id="UP001237642"/>
    </source>
</evidence>
<dbReference type="InterPro" id="IPR016024">
    <property type="entry name" value="ARM-type_fold"/>
</dbReference>
<keyword evidence="5" id="KW-0007">Acetylation</keyword>
<keyword evidence="4" id="KW-0694">RNA-binding</keyword>
<sequence length="1828" mass="205517">METSPDSLSNCFRRVPPAAIPAMLDCIMSLTPSSPTTLFFSLLDAFPQFTKDIDWSEKLDSEHRNYVASYVSALCHLLKKSGDNMAAVRSFIWRILISLMKLAQDNNREVITEALGSFFDLVIETSSWGVVEATVVPYLLRSISCSMGMPQSADWAICTWTAEPVKDNEQLADFEIIEDYMPSHCSSFPLPLSCQLLTSLLDAAWQCKDAFKINSALISEGRHFALNLLWDLSNVIGTMLLHSQEHRSCAIRYLLPVMFKSFNSHCVSEIIVRGQTCLLSRKQFLMKTWNCCKTLFSLGSLERRDGYTMLSLYLSFFSSIEGCNTTGKEEVFDLRSEMEFWEEIKRGLVDKESLVRKQSLHILKASVLTKEKNQPLSGVSENLSSDMISATQALTKKGRWADKEAKSLGVGKGCNSADFGSDSQQKWDAFFLLYEMLEEYGTHLVEAAWNHQIALLLHISSSCLDSSNHGTKRVFPARMETLEEIFNWLAVLWDRGFCHDNPQVRCLIMESFLGIEWKNYDTCANLVPQDFILGPFIQGLNDPVHHKDFGLKGIYSSKTIEGAAKFLNRYTSYLSSRHNIAFLNSLASVSKKHSFGRAGLMSLAECIASAAYGNQTCNSEEVAQCVNDISVSNQTRDALEIQSYNDKEELLDVLRFVMESSKQHFNPNYRLKVCEKILHAAASVVSVFDVSLELLLHFITSLPQDSTNYGGPLRVKVQEWLWACDENQCTFVDQINVQVLKRLDDFPATFLRHQDLEHGCINYDDEDLEMWEIEAKRWARMLFLVIKETHHLYPTLMFMQSHSSDLCKQINCLEWLPVKFHILIMALINEFQVMYSKTAKSGTNRRSDLYLTGNVGDPNSEQASILKGKFIKCLVGTLENLISFAQFSSSILWSHVVIDNTEMPSSVRGRLGGPTQRRLSVSTTTVILQAIICVKSIASVTSCVAKLGSEDTLNSAFTYLWEISWNIIQSAVCNSETEAEICIGAFEALCYILKAIASVSSTVSLGLLMESFKSSSPKSEDEPLLDYLFETFLGSINSVIGYGDLVRSRRAVLMNWKWICLESLLSIPRYAVEKGDHTSVSHSLLSDAMARQIFGDLVESLENAGEGSVLPMLRSVRLLLQLFAIGRMGHVVSSCSGMDAQMMWNLVHSSWILHRSCNKRRVAPIAALLSSVLHHSVFNEKSMHEVDNAAGPLKWLVEKILEEGVRSPRTIRLAALHLTGLLLLYPNTIKYYIKELKLLTLYGSVAFDEDFKGELTDNVDARSEVSVLAISPDPELTEVFINTELYARVSVAVLFYKLANLVDMSGSNNDNEMGRVALEAGKIFLLELLDSAVNDKDLGKELYKKYSAIHRRKVRVWQMICILSRFVDQDVVHKVTCILHIALQRNNIPGVRQYMETFAIFIYLKFPSLVGEQLALLLRDYDMRSQSLSSYVFIAANVILHSTEVVRYKNLNELLPPVIPLLTSHHHTLRGFTQLLVHQVLSKSFPALNCSTSETLSLEKKCFLDLKSFLESNSDCSKLRSSMEGYLSDFNPEISASPVGIFSNRVDEVEFECVPKSLMERVIDFLNDVREDLRFSMAKDAAAIKNENFQVNGGLNHNGNANKEALVTHLRTDMLPDFQKKVTFSKNGLQDVDSHLLGNSGTYESLVDMESEEQLLNQVLQSRSLAAEKSKEGRQQIILVASLLDRIPNLAGLMRTCEVFKASALAIGDANVLNDKQFQLISVTAEKWVPIIEVPTSSVKLFLEKKQQDGFSILGLEQTANSIPLDKFVFPKKSVVVLGREKEGIPVELIHILDACIEIPQLGIVRSLNVHVSGAIALWEYTRQQRSQ</sequence>
<protein>
    <recommendedName>
        <fullName evidence="9">tRNA (guanosine(18)-2'-O)-methyltransferase TARBP1</fullName>
        <ecNumber evidence="8">2.1.1.34</ecNumber>
    </recommendedName>
    <alternativeName>
        <fullName evidence="10">TAR RNA-binding protein 1</fullName>
    </alternativeName>
</protein>
<dbReference type="PANTHER" id="PTHR12029:SF11">
    <property type="entry name" value="METHYLTRANSFERASE TARBP1-RELATED"/>
    <property type="match status" value="1"/>
</dbReference>
<dbReference type="InterPro" id="IPR029028">
    <property type="entry name" value="Alpha/beta_knot_MTases"/>
</dbReference>
<name>A0AAD8GXI8_9APIA</name>
<dbReference type="InterPro" id="IPR029026">
    <property type="entry name" value="tRNA_m1G_MTases_N"/>
</dbReference>
<dbReference type="Gene3D" id="3.40.1280.10">
    <property type="match status" value="1"/>
</dbReference>
<dbReference type="InterPro" id="IPR044748">
    <property type="entry name" value="Trm3/TARBP1_C"/>
</dbReference>
<evidence type="ECO:0000256" key="5">
    <source>
        <dbReference type="ARBA" id="ARBA00022990"/>
    </source>
</evidence>
<dbReference type="GO" id="GO:0030488">
    <property type="term" value="P:tRNA methylation"/>
    <property type="evidence" value="ECO:0007669"/>
    <property type="project" value="InterPro"/>
</dbReference>
<dbReference type="GO" id="GO:0141100">
    <property type="term" value="F:tRNA (guanine(18)-2'-O)-methyltransferase activity"/>
    <property type="evidence" value="ECO:0007669"/>
    <property type="project" value="UniProtKB-EC"/>
</dbReference>
<evidence type="ECO:0000256" key="6">
    <source>
        <dbReference type="ARBA" id="ARBA00093266"/>
    </source>
</evidence>
<dbReference type="EC" id="2.1.1.34" evidence="8"/>
<evidence type="ECO:0000256" key="8">
    <source>
        <dbReference type="ARBA" id="ARBA00093594"/>
    </source>
</evidence>
<evidence type="ECO:0000256" key="2">
    <source>
        <dbReference type="ARBA" id="ARBA00022679"/>
    </source>
</evidence>
<proteinExistence type="predicted"/>
<evidence type="ECO:0000256" key="7">
    <source>
        <dbReference type="ARBA" id="ARBA00093361"/>
    </source>
</evidence>
<evidence type="ECO:0000256" key="4">
    <source>
        <dbReference type="ARBA" id="ARBA00022884"/>
    </source>
</evidence>
<keyword evidence="1" id="KW-0489">Methyltransferase</keyword>
<organism evidence="12 13">
    <name type="scientific">Heracleum sosnowskyi</name>
    <dbReference type="NCBI Taxonomy" id="360622"/>
    <lineage>
        <taxon>Eukaryota</taxon>
        <taxon>Viridiplantae</taxon>
        <taxon>Streptophyta</taxon>
        <taxon>Embryophyta</taxon>
        <taxon>Tracheophyta</taxon>
        <taxon>Spermatophyta</taxon>
        <taxon>Magnoliopsida</taxon>
        <taxon>eudicotyledons</taxon>
        <taxon>Gunneridae</taxon>
        <taxon>Pentapetalae</taxon>
        <taxon>asterids</taxon>
        <taxon>campanulids</taxon>
        <taxon>Apiales</taxon>
        <taxon>Apiaceae</taxon>
        <taxon>Apioideae</taxon>
        <taxon>apioid superclade</taxon>
        <taxon>Tordylieae</taxon>
        <taxon>Tordyliinae</taxon>
        <taxon>Heracleum</taxon>
    </lineage>
</organism>
<comment type="catalytic activity">
    <reaction evidence="6">
        <text>guanosine(18) in tRNA + S-adenosyl-L-methionine = 2'-O-methylguanosine(18) in tRNA + S-adenosyl-L-homocysteine + H(+)</text>
        <dbReference type="Rhea" id="RHEA:20077"/>
        <dbReference type="Rhea" id="RHEA-COMP:10190"/>
        <dbReference type="Rhea" id="RHEA-COMP:10192"/>
        <dbReference type="ChEBI" id="CHEBI:15378"/>
        <dbReference type="ChEBI" id="CHEBI:57856"/>
        <dbReference type="ChEBI" id="CHEBI:59789"/>
        <dbReference type="ChEBI" id="CHEBI:74269"/>
        <dbReference type="ChEBI" id="CHEBI:74445"/>
        <dbReference type="EC" id="2.1.1.34"/>
    </reaction>
    <physiologicalReaction direction="left-to-right" evidence="6">
        <dbReference type="Rhea" id="RHEA:20078"/>
    </physiologicalReaction>
</comment>
<dbReference type="SUPFAM" id="SSF75217">
    <property type="entry name" value="alpha/beta knot"/>
    <property type="match status" value="1"/>
</dbReference>
<evidence type="ECO:0000313" key="12">
    <source>
        <dbReference type="EMBL" id="KAK1356468.1"/>
    </source>
</evidence>
<feature type="domain" description="tRNA/rRNA methyltransferase SpoU type" evidence="11">
    <location>
        <begin position="1677"/>
        <end position="1819"/>
    </location>
</feature>
<dbReference type="FunFam" id="3.40.1280.10:FF:000010">
    <property type="entry name" value="probable methyltransferase TARBP1"/>
    <property type="match status" value="1"/>
</dbReference>
<dbReference type="Pfam" id="PF00588">
    <property type="entry name" value="SpoU_methylase"/>
    <property type="match status" value="1"/>
</dbReference>
<evidence type="ECO:0000256" key="3">
    <source>
        <dbReference type="ARBA" id="ARBA00022691"/>
    </source>
</evidence>
<dbReference type="PANTHER" id="PTHR12029">
    <property type="entry name" value="RNA METHYLTRANSFERASE"/>
    <property type="match status" value="1"/>
</dbReference>
<keyword evidence="13" id="KW-1185">Reference proteome</keyword>
<dbReference type="InterPro" id="IPR045330">
    <property type="entry name" value="TRM3/TARBP1"/>
</dbReference>
<dbReference type="SUPFAM" id="SSF48371">
    <property type="entry name" value="ARM repeat"/>
    <property type="match status" value="1"/>
</dbReference>
<reference evidence="12" key="1">
    <citation type="submission" date="2023-02" db="EMBL/GenBank/DDBJ databases">
        <title>Genome of toxic invasive species Heracleum sosnowskyi carries increased number of genes despite the absence of recent whole-genome duplications.</title>
        <authorList>
            <person name="Schelkunov M."/>
            <person name="Shtratnikova V."/>
            <person name="Makarenko M."/>
            <person name="Klepikova A."/>
            <person name="Omelchenko D."/>
            <person name="Novikova G."/>
            <person name="Obukhova E."/>
            <person name="Bogdanov V."/>
            <person name="Penin A."/>
            <person name="Logacheva M."/>
        </authorList>
    </citation>
    <scope>NUCLEOTIDE SEQUENCE</scope>
    <source>
        <strain evidence="12">Hsosn_3</strain>
        <tissue evidence="12">Leaf</tissue>
    </source>
</reference>
<accession>A0AAD8GXI8</accession>
<evidence type="ECO:0000259" key="11">
    <source>
        <dbReference type="Pfam" id="PF00588"/>
    </source>
</evidence>
<gene>
    <name evidence="12" type="ORF">POM88_049724</name>
</gene>
<dbReference type="InterPro" id="IPR001537">
    <property type="entry name" value="SpoU_MeTrfase"/>
</dbReference>
<comment type="function">
    <text evidence="7">S-adenosyl-L-methionine-dependent 2'-O-ribose methyltransferase that catalyzes the formation of 2'-O-methylguanosine at position 18 (Gm18) in a subset of tRNA. Selectively mediates Gm18 methylation of tRNAGln-TTG/CTG and tRNASer-TGA/GCT. Gm18 modification can enhance the stability of modified tRNAs.</text>
</comment>